<gene>
    <name evidence="5" type="ORF">EDD72_11427</name>
</gene>
<comment type="caution">
    <text evidence="5">The sequence shown here is derived from an EMBL/GenBank/DDBJ whole genome shotgun (WGS) entry which is preliminary data.</text>
</comment>
<dbReference type="Pfam" id="PF00293">
    <property type="entry name" value="NUDIX"/>
    <property type="match status" value="1"/>
</dbReference>
<dbReference type="PANTHER" id="PTHR43222:SF2">
    <property type="entry name" value="NUDIX HYDROLASE 23, CHLOROPLASTIC"/>
    <property type="match status" value="1"/>
</dbReference>
<dbReference type="AlphaFoldDB" id="A0A4R3KDD4"/>
<dbReference type="InterPro" id="IPR020476">
    <property type="entry name" value="Nudix_hydrolase"/>
</dbReference>
<sequence length="162" mass="18802">MYKYNICFIKLENRILLINREQAPWMGRWNGIGGKLEKGETLKQSVIREVFEETGILLDDVVDKGTVTWEVDGVHKGGMYLFFAELPKDYLYQVPKKTEEGIIDWKEIAWVLDPENEGVASNIPFFLPKMLFDDKQYEHLCIFKGGQMVGYQAIEKTKDMAK</sequence>
<accession>A0A4R3KDD4</accession>
<evidence type="ECO:0000256" key="1">
    <source>
        <dbReference type="ARBA" id="ARBA00001946"/>
    </source>
</evidence>
<dbReference type="Proteomes" id="UP000295788">
    <property type="component" value="Unassembled WGS sequence"/>
</dbReference>
<dbReference type="EMBL" id="SMAB01000014">
    <property type="protein sequence ID" value="TCS81050.1"/>
    <property type="molecule type" value="Genomic_DNA"/>
</dbReference>
<dbReference type="PRINTS" id="PR00502">
    <property type="entry name" value="NUDIXFAMILY"/>
</dbReference>
<name>A0A4R3KDD4_9BACI</name>
<dbReference type="CDD" id="cd18886">
    <property type="entry name" value="NUDIX_MutT_Nudt1"/>
    <property type="match status" value="1"/>
</dbReference>
<evidence type="ECO:0000313" key="5">
    <source>
        <dbReference type="EMBL" id="TCS81050.1"/>
    </source>
</evidence>
<keyword evidence="3" id="KW-0460">Magnesium</keyword>
<dbReference type="RefSeq" id="WP_132769485.1">
    <property type="nucleotide sequence ID" value="NZ_SMAB01000014.1"/>
</dbReference>
<dbReference type="GO" id="GO:0016787">
    <property type="term" value="F:hydrolase activity"/>
    <property type="evidence" value="ECO:0007669"/>
    <property type="project" value="UniProtKB-KW"/>
</dbReference>
<dbReference type="PROSITE" id="PS51462">
    <property type="entry name" value="NUDIX"/>
    <property type="match status" value="1"/>
</dbReference>
<evidence type="ECO:0000259" key="4">
    <source>
        <dbReference type="PROSITE" id="PS51462"/>
    </source>
</evidence>
<dbReference type="Gene3D" id="3.90.79.10">
    <property type="entry name" value="Nucleoside Triphosphate Pyrophosphohydrolase"/>
    <property type="match status" value="1"/>
</dbReference>
<proteinExistence type="predicted"/>
<keyword evidence="2" id="KW-0378">Hydrolase</keyword>
<dbReference type="InterPro" id="IPR015797">
    <property type="entry name" value="NUDIX_hydrolase-like_dom_sf"/>
</dbReference>
<dbReference type="PANTHER" id="PTHR43222">
    <property type="entry name" value="NUDIX HYDROLASE 23"/>
    <property type="match status" value="1"/>
</dbReference>
<keyword evidence="6" id="KW-1185">Reference proteome</keyword>
<dbReference type="OrthoDB" id="9131041at2"/>
<comment type="cofactor">
    <cofactor evidence="1">
        <name>Mg(2+)</name>
        <dbReference type="ChEBI" id="CHEBI:18420"/>
    </cofactor>
</comment>
<protein>
    <submittedName>
        <fullName evidence="5">8-oxo-dGTP diphosphatase</fullName>
    </submittedName>
</protein>
<evidence type="ECO:0000256" key="3">
    <source>
        <dbReference type="ARBA" id="ARBA00022842"/>
    </source>
</evidence>
<dbReference type="SUPFAM" id="SSF55811">
    <property type="entry name" value="Nudix"/>
    <property type="match status" value="1"/>
</dbReference>
<dbReference type="InterPro" id="IPR000086">
    <property type="entry name" value="NUDIX_hydrolase_dom"/>
</dbReference>
<feature type="domain" description="Nudix hydrolase" evidence="4">
    <location>
        <begin position="1"/>
        <end position="132"/>
    </location>
</feature>
<evidence type="ECO:0000313" key="6">
    <source>
        <dbReference type="Proteomes" id="UP000295788"/>
    </source>
</evidence>
<reference evidence="5 6" key="1">
    <citation type="submission" date="2019-03" db="EMBL/GenBank/DDBJ databases">
        <title>Genomic Encyclopedia of Type Strains, Phase IV (KMG-IV): sequencing the most valuable type-strain genomes for metagenomic binning, comparative biology and taxonomic classification.</title>
        <authorList>
            <person name="Goeker M."/>
        </authorList>
    </citation>
    <scope>NUCLEOTIDE SEQUENCE [LARGE SCALE GENOMIC DNA]</scope>
    <source>
        <strain evidence="5 6">DSM 23802</strain>
    </source>
</reference>
<evidence type="ECO:0000256" key="2">
    <source>
        <dbReference type="ARBA" id="ARBA00022801"/>
    </source>
</evidence>
<organism evidence="5 6">
    <name type="scientific">Tepidibacillus fermentans</name>
    <dbReference type="NCBI Taxonomy" id="1281767"/>
    <lineage>
        <taxon>Bacteria</taxon>
        <taxon>Bacillati</taxon>
        <taxon>Bacillota</taxon>
        <taxon>Bacilli</taxon>
        <taxon>Bacillales</taxon>
        <taxon>Bacillaceae</taxon>
        <taxon>Tepidibacillus</taxon>
    </lineage>
</organism>